<keyword evidence="2" id="KW-1185">Reference proteome</keyword>
<dbReference type="Gene3D" id="1.25.40.10">
    <property type="entry name" value="Tetratricopeptide repeat domain"/>
    <property type="match status" value="1"/>
</dbReference>
<name>A0A1N6X0V6_9GAMM</name>
<dbReference type="Proteomes" id="UP000186895">
    <property type="component" value="Unassembled WGS sequence"/>
</dbReference>
<sequence length="279" mass="31362">MNLMEIGDQFRNGDLETALMQAKEYVRDNPDCEEGRSLLLQLYLFVGEYEKASKQLSVLELNHQADPASYINLKLIAELVNAAISRQAFFSQAGGLPIMFEEDRVWVESAYELIQAYQQGALVPGETEQLLERARQELTFKCETQDEPEYGSLAEPDDLTAPLLEVFTPKSGYAWLAWKNISSIEFFPYEKPIDLMFRRALVKRVNDEASAAPLPVYIPAIYAKTPVTDANARMGRLTDWVASEAAGLVHGVGQKCLLVGDELVPLLQIRNLEREEARG</sequence>
<proteinExistence type="predicted"/>
<organism evidence="1 2">
    <name type="scientific">Marinobacterium stanieri</name>
    <dbReference type="NCBI Taxonomy" id="49186"/>
    <lineage>
        <taxon>Bacteria</taxon>
        <taxon>Pseudomonadati</taxon>
        <taxon>Pseudomonadota</taxon>
        <taxon>Gammaproteobacteria</taxon>
        <taxon>Oceanospirillales</taxon>
        <taxon>Oceanospirillaceae</taxon>
        <taxon>Marinobacterium</taxon>
    </lineage>
</organism>
<dbReference type="InterPro" id="IPR011990">
    <property type="entry name" value="TPR-like_helical_dom_sf"/>
</dbReference>
<evidence type="ECO:0000313" key="1">
    <source>
        <dbReference type="EMBL" id="SIQ95880.1"/>
    </source>
</evidence>
<dbReference type="SUPFAM" id="SSF144059">
    <property type="entry name" value="ImpE-like"/>
    <property type="match status" value="1"/>
</dbReference>
<dbReference type="EMBL" id="FTMN01000012">
    <property type="protein sequence ID" value="SIQ95880.1"/>
    <property type="molecule type" value="Genomic_DNA"/>
</dbReference>
<dbReference type="Pfam" id="PF07024">
    <property type="entry name" value="ImpE"/>
    <property type="match status" value="1"/>
</dbReference>
<gene>
    <name evidence="1" type="ORF">SAMN05421647_11258</name>
</gene>
<dbReference type="AlphaFoldDB" id="A0A1N6X0V6"/>
<accession>A0A1N6X0V6</accession>
<dbReference type="eggNOG" id="COG4455">
    <property type="taxonomic scope" value="Bacteria"/>
</dbReference>
<protein>
    <submittedName>
        <fullName evidence="1">Protein of avirulence locus involved in temperature-dependent protein secretion</fullName>
    </submittedName>
</protein>
<dbReference type="STRING" id="49186.SAMN05421647_11258"/>
<dbReference type="InterPro" id="IPR009211">
    <property type="entry name" value="TagJ"/>
</dbReference>
<evidence type="ECO:0000313" key="2">
    <source>
        <dbReference type="Proteomes" id="UP000186895"/>
    </source>
</evidence>
<reference evidence="1 2" key="1">
    <citation type="submission" date="2017-01" db="EMBL/GenBank/DDBJ databases">
        <authorList>
            <person name="Mah S.A."/>
            <person name="Swanson W.J."/>
            <person name="Moy G.W."/>
            <person name="Vacquier V.D."/>
        </authorList>
    </citation>
    <scope>NUCLEOTIDE SEQUENCE [LARGE SCALE GENOMIC DNA]</scope>
    <source>
        <strain evidence="1 2">DSM 7027</strain>
    </source>
</reference>